<comment type="caution">
    <text evidence="3">The sequence shown here is derived from an EMBL/GenBank/DDBJ whole genome shotgun (WGS) entry which is preliminary data.</text>
</comment>
<gene>
    <name evidence="3" type="ORF">AB6A40_002934</name>
</gene>
<keyword evidence="4" id="KW-1185">Reference proteome</keyword>
<dbReference type="InterPro" id="IPR001849">
    <property type="entry name" value="PH_domain"/>
</dbReference>
<dbReference type="Pfam" id="PF16457">
    <property type="entry name" value="PH_12"/>
    <property type="match status" value="1"/>
</dbReference>
<organism evidence="3 4">
    <name type="scientific">Gnathostoma spinigerum</name>
    <dbReference type="NCBI Taxonomy" id="75299"/>
    <lineage>
        <taxon>Eukaryota</taxon>
        <taxon>Metazoa</taxon>
        <taxon>Ecdysozoa</taxon>
        <taxon>Nematoda</taxon>
        <taxon>Chromadorea</taxon>
        <taxon>Rhabditida</taxon>
        <taxon>Spirurina</taxon>
        <taxon>Gnathostomatomorpha</taxon>
        <taxon>Gnathostomatoidea</taxon>
        <taxon>Gnathostomatidae</taxon>
        <taxon>Gnathostoma</taxon>
    </lineage>
</organism>
<evidence type="ECO:0000313" key="4">
    <source>
        <dbReference type="Proteomes" id="UP001608902"/>
    </source>
</evidence>
<comment type="function">
    <text evidence="1">Involved in cytoskeletal rearrangements required for phagocytosis of apoptotic cells and cell motility. Acts in association with DOCK1 and CRK. Was initially proposed to be required in complex with DOCK1 to activate Rac Rho small GTPases. May enhance the guanine nucleotide exchange factor (GEF) activity of DOCK1.</text>
</comment>
<dbReference type="Proteomes" id="UP001608902">
    <property type="component" value="Unassembled WGS sequence"/>
</dbReference>
<dbReference type="Pfam" id="PF04727">
    <property type="entry name" value="ELMO_CED12"/>
    <property type="match status" value="1"/>
</dbReference>
<dbReference type="AlphaFoldDB" id="A0ABD6E983"/>
<name>A0ABD6E983_9BILA</name>
<dbReference type="Gene3D" id="2.30.29.30">
    <property type="entry name" value="Pleckstrin-homology domain (PH domain)/Phosphotyrosine-binding domain (PTB)"/>
    <property type="match status" value="1"/>
</dbReference>
<evidence type="ECO:0000256" key="1">
    <source>
        <dbReference type="ARBA" id="ARBA00024863"/>
    </source>
</evidence>
<proteinExistence type="predicted"/>
<accession>A0ABD6E983</accession>
<dbReference type="InterPro" id="IPR006816">
    <property type="entry name" value="ELMO_dom"/>
</dbReference>
<dbReference type="InterPro" id="IPR024574">
    <property type="entry name" value="ELMO_ARM"/>
</dbReference>
<dbReference type="InterPro" id="IPR050868">
    <property type="entry name" value="ELMO_domain-containing"/>
</dbReference>
<sequence>MSSSSSFHTAAKPLKCVDTRIPENIVKGAVKLDPEISKYLDADLSISAASSLPYTYVTFDKQNEVLSDLITRLSVELKLPQKNKNLYALKFEKNDNDGAFLTKQNQSLVKQGFFLRLTASPERYANYFYSKLKADSQYMQEKQNILHELVLSCSDPVFADEFWKAGGFSELLSMIESGLYSDNVQSQSPLLQSLLLLMDHNGPMQWADVSDGFIRKISENITGKAKQEDNGLLLSSINIIDLVLNSKSETKMQTVMSEVRFETLIRHLEKSDERIIASVLTLMNSLYSKSEAEEKRLIIQHLHSTPFRHAVDNSVLRKPRKLDLGIEQQLITIQRIQLNQLALKAKRSPSDAEIERIMQTKVLNSDGGRHQHSLRSSSPTYLESRRNDWKNFVISVKNTPPGSLVTEAISDLAQIYPDTIAKINMENSLRATNEQWSLLMISPRLVEILIDLLHILSEPDDGDRLCVIFFKSDRPFLDLFANFVRLFHRTWREMHANVEDIEKVLSVVRQQLEICLKERPESMEKLEELLLFHSYPHMQKLWERQRSAQEAEELKSDTAREMREFLRPGIVALVKKNRKNALKDGQKFDKLVKSKSIQKAQQCWYWKLAANEKDLICTDCSSFEDTLALDADSTMKICISDIRRVEAGGGLLDVGNTPFKNKKHAMMRGITIEVGDKPEIYHLITSDERVIETWIDGLNALIGCDDLSLRAQQQVDRLLSIELKMRLLHIDHIPASVPLPPLPTDFSWLPKSASNKRRTLTSTISSP</sequence>
<dbReference type="EMBL" id="JBGFUD010001390">
    <property type="protein sequence ID" value="MFH4976225.1"/>
    <property type="molecule type" value="Genomic_DNA"/>
</dbReference>
<dbReference type="InterPro" id="IPR011993">
    <property type="entry name" value="PH-like_dom_sf"/>
</dbReference>
<evidence type="ECO:0000259" key="2">
    <source>
        <dbReference type="PROSITE" id="PS51335"/>
    </source>
</evidence>
<dbReference type="PANTHER" id="PTHR12771">
    <property type="entry name" value="ENGULFMENT AND CELL MOTILITY"/>
    <property type="match status" value="1"/>
</dbReference>
<feature type="domain" description="ELMO" evidence="2">
    <location>
        <begin position="358"/>
        <end position="516"/>
    </location>
</feature>
<reference evidence="3 4" key="1">
    <citation type="submission" date="2024-08" db="EMBL/GenBank/DDBJ databases">
        <title>Gnathostoma spinigerum genome.</title>
        <authorList>
            <person name="Gonzalez-Bertolin B."/>
            <person name="Monzon S."/>
            <person name="Zaballos A."/>
            <person name="Jimenez P."/>
            <person name="Dekumyoy P."/>
            <person name="Varona S."/>
            <person name="Cuesta I."/>
            <person name="Sumanam S."/>
            <person name="Adisakwattana P."/>
            <person name="Gasser R.B."/>
            <person name="Hernandez-Gonzalez A."/>
            <person name="Young N.D."/>
            <person name="Perteguer M.J."/>
        </authorList>
    </citation>
    <scope>NUCLEOTIDE SEQUENCE [LARGE SCALE GENOMIC DNA]</scope>
    <source>
        <strain evidence="3">AL3</strain>
        <tissue evidence="3">Liver</tissue>
    </source>
</reference>
<dbReference type="PANTHER" id="PTHR12771:SF56">
    <property type="entry name" value="CED-12"/>
    <property type="match status" value="1"/>
</dbReference>
<dbReference type="Pfam" id="PF11841">
    <property type="entry name" value="ELMO_ARM"/>
    <property type="match status" value="1"/>
</dbReference>
<dbReference type="PROSITE" id="PS51335">
    <property type="entry name" value="ELMO"/>
    <property type="match status" value="1"/>
</dbReference>
<evidence type="ECO:0000313" key="3">
    <source>
        <dbReference type="EMBL" id="MFH4976225.1"/>
    </source>
</evidence>
<protein>
    <recommendedName>
        <fullName evidence="2">ELMO domain-containing protein</fullName>
    </recommendedName>
</protein>
<dbReference type="SUPFAM" id="SSF50729">
    <property type="entry name" value="PH domain-like"/>
    <property type="match status" value="1"/>
</dbReference>